<protein>
    <submittedName>
        <fullName evidence="1">Uncharacterized protein</fullName>
    </submittedName>
</protein>
<comment type="caution">
    <text evidence="1">The sequence shown here is derived from an EMBL/GenBank/DDBJ whole genome shotgun (WGS) entry which is preliminary data.</text>
</comment>
<reference evidence="1" key="1">
    <citation type="journal article" date="2021" name="New Phytol.">
        <title>Evolutionary innovations through gain and loss of genes in the ectomycorrhizal Boletales.</title>
        <authorList>
            <person name="Wu G."/>
            <person name="Miyauchi S."/>
            <person name="Morin E."/>
            <person name="Kuo A."/>
            <person name="Drula E."/>
            <person name="Varga T."/>
            <person name="Kohler A."/>
            <person name="Feng B."/>
            <person name="Cao Y."/>
            <person name="Lipzen A."/>
            <person name="Daum C."/>
            <person name="Hundley H."/>
            <person name="Pangilinan J."/>
            <person name="Johnson J."/>
            <person name="Barry K."/>
            <person name="LaButti K."/>
            <person name="Ng V."/>
            <person name="Ahrendt S."/>
            <person name="Min B."/>
            <person name="Choi I.G."/>
            <person name="Park H."/>
            <person name="Plett J.M."/>
            <person name="Magnuson J."/>
            <person name="Spatafora J.W."/>
            <person name="Nagy L.G."/>
            <person name="Henrissat B."/>
            <person name="Grigoriev I.V."/>
            <person name="Yang Z.L."/>
            <person name="Xu J."/>
            <person name="Martin F.M."/>
        </authorList>
    </citation>
    <scope>NUCLEOTIDE SEQUENCE</scope>
    <source>
        <strain evidence="1">KUC20120723A-06</strain>
    </source>
</reference>
<proteinExistence type="predicted"/>
<accession>A0ACB8BYN5</accession>
<organism evidence="1 2">
    <name type="scientific">Leucogyrophana mollusca</name>
    <dbReference type="NCBI Taxonomy" id="85980"/>
    <lineage>
        <taxon>Eukaryota</taxon>
        <taxon>Fungi</taxon>
        <taxon>Dikarya</taxon>
        <taxon>Basidiomycota</taxon>
        <taxon>Agaricomycotina</taxon>
        <taxon>Agaricomycetes</taxon>
        <taxon>Agaricomycetidae</taxon>
        <taxon>Boletales</taxon>
        <taxon>Boletales incertae sedis</taxon>
        <taxon>Leucogyrophana</taxon>
    </lineage>
</organism>
<gene>
    <name evidence="1" type="ORF">BV22DRAFT_1028926</name>
</gene>
<name>A0ACB8BYN5_9AGAM</name>
<evidence type="ECO:0000313" key="2">
    <source>
        <dbReference type="Proteomes" id="UP000790709"/>
    </source>
</evidence>
<evidence type="ECO:0000313" key="1">
    <source>
        <dbReference type="EMBL" id="KAH7929953.1"/>
    </source>
</evidence>
<keyword evidence="2" id="KW-1185">Reference proteome</keyword>
<dbReference type="Proteomes" id="UP000790709">
    <property type="component" value="Unassembled WGS sequence"/>
</dbReference>
<sequence length="499" mass="57648">MAVPDLVEAFDEFVFNDIPARFIYIPEMRFMERQEVRNHYAPRIELITEKYIQDKTSIRHRWDISRKDGLNEVVKKVVKYAMFSHRWSNAEPAFQDMTSFNKKPIESGYTAEPTSPSFLDDKSAGTGHEKLMKFLQKAGSHDCDLAWSDTCCIDKTSSAELEEAIRSMFRWYRNSDICIAYLSQSTSVADFLNEVYFTRAWTLQELLAPRAMKFYGRDWKFLGAKGGIREEDKKSRSLKAEIEKVTKIPYADISDFRPGTDRVHDKMLWASQRKATRTEDVAYSLIGLFDITMPIAYGEGKWAFHRLMEILMQRCEEWQIFAWAGQSSQYSSGIAESPKSYYPIPIARPSREHGYIHRGDKLYKSTKRGVKLRLLLVIPCLKQRDNNSWVEVDNHRYNSYTLGFDSEKSTHDGILEELTVRVKDSQVSNSFKVAVGILDYVPVESDASQGALIPRRDYVPLLLHADRAGQSDWKRVPTDKILAVSCRKHIQCSLTTVWL</sequence>
<dbReference type="EMBL" id="MU266336">
    <property type="protein sequence ID" value="KAH7929953.1"/>
    <property type="molecule type" value="Genomic_DNA"/>
</dbReference>